<feature type="region of interest" description="Disordered" evidence="1">
    <location>
        <begin position="169"/>
        <end position="189"/>
    </location>
</feature>
<organism evidence="4 5">
    <name type="scientific">Magnaporthiopsis poae (strain ATCC 64411 / 73-15)</name>
    <name type="common">Kentucky bluegrass fungus</name>
    <name type="synonym">Magnaporthe poae</name>
    <dbReference type="NCBI Taxonomy" id="644358"/>
    <lineage>
        <taxon>Eukaryota</taxon>
        <taxon>Fungi</taxon>
        <taxon>Dikarya</taxon>
        <taxon>Ascomycota</taxon>
        <taxon>Pezizomycotina</taxon>
        <taxon>Sordariomycetes</taxon>
        <taxon>Sordariomycetidae</taxon>
        <taxon>Magnaporthales</taxon>
        <taxon>Magnaporthaceae</taxon>
        <taxon>Magnaporthiopsis</taxon>
    </lineage>
</organism>
<dbReference type="STRING" id="644358.A0A0C4DRV2"/>
<dbReference type="EnsemblFungi" id="MAPG_02619T0">
    <property type="protein sequence ID" value="MAPG_02619T0"/>
    <property type="gene ID" value="MAPG_02619"/>
</dbReference>
<evidence type="ECO:0000259" key="2">
    <source>
        <dbReference type="PROSITE" id="PS51397"/>
    </source>
</evidence>
<accession>A0A0C4DRV2</accession>
<dbReference type="Proteomes" id="UP000011715">
    <property type="component" value="Unassembled WGS sequence"/>
</dbReference>
<evidence type="ECO:0000256" key="1">
    <source>
        <dbReference type="SAM" id="MobiDB-lite"/>
    </source>
</evidence>
<feature type="compositionally biased region" description="Basic residues" evidence="1">
    <location>
        <begin position="173"/>
        <end position="182"/>
    </location>
</feature>
<reference evidence="5" key="1">
    <citation type="submission" date="2010-05" db="EMBL/GenBank/DDBJ databases">
        <title>The genome sequence of Magnaporthe poae strain ATCC 64411.</title>
        <authorList>
            <person name="Ma L.-J."/>
            <person name="Dead R."/>
            <person name="Young S."/>
            <person name="Zeng Q."/>
            <person name="Koehrsen M."/>
            <person name="Alvarado L."/>
            <person name="Berlin A."/>
            <person name="Chapman S.B."/>
            <person name="Chen Z."/>
            <person name="Freedman E."/>
            <person name="Gellesch M."/>
            <person name="Goldberg J."/>
            <person name="Griggs A."/>
            <person name="Gujja S."/>
            <person name="Heilman E.R."/>
            <person name="Heiman D."/>
            <person name="Hepburn T."/>
            <person name="Howarth C."/>
            <person name="Jen D."/>
            <person name="Larson L."/>
            <person name="Mehta T."/>
            <person name="Neiman D."/>
            <person name="Pearson M."/>
            <person name="Roberts A."/>
            <person name="Saif S."/>
            <person name="Shea T."/>
            <person name="Shenoy N."/>
            <person name="Sisk P."/>
            <person name="Stolte C."/>
            <person name="Sykes S."/>
            <person name="Walk T."/>
            <person name="White J."/>
            <person name="Yandava C."/>
            <person name="Haas B."/>
            <person name="Nusbaum C."/>
            <person name="Birren B."/>
        </authorList>
    </citation>
    <scope>NUCLEOTIDE SEQUENCE [LARGE SCALE GENOMIC DNA]</scope>
    <source>
        <strain evidence="5">ATCC 64411 / 73-15</strain>
    </source>
</reference>
<feature type="region of interest" description="Disordered" evidence="1">
    <location>
        <begin position="256"/>
        <end position="472"/>
    </location>
</feature>
<reference evidence="3" key="3">
    <citation type="submission" date="2011-03" db="EMBL/GenBank/DDBJ databases">
        <title>Annotation of Magnaporthe poae ATCC 64411.</title>
        <authorList>
            <person name="Ma L.-J."/>
            <person name="Dead R."/>
            <person name="Young S.K."/>
            <person name="Zeng Q."/>
            <person name="Gargeya S."/>
            <person name="Fitzgerald M."/>
            <person name="Haas B."/>
            <person name="Abouelleil A."/>
            <person name="Alvarado L."/>
            <person name="Arachchi H.M."/>
            <person name="Berlin A."/>
            <person name="Brown A."/>
            <person name="Chapman S.B."/>
            <person name="Chen Z."/>
            <person name="Dunbar C."/>
            <person name="Freedman E."/>
            <person name="Gearin G."/>
            <person name="Gellesch M."/>
            <person name="Goldberg J."/>
            <person name="Griggs A."/>
            <person name="Gujja S."/>
            <person name="Heiman D."/>
            <person name="Howarth C."/>
            <person name="Larson L."/>
            <person name="Lui A."/>
            <person name="MacDonald P.J.P."/>
            <person name="Mehta T."/>
            <person name="Montmayeur A."/>
            <person name="Murphy C."/>
            <person name="Neiman D."/>
            <person name="Pearson M."/>
            <person name="Priest M."/>
            <person name="Roberts A."/>
            <person name="Saif S."/>
            <person name="Shea T."/>
            <person name="Shenoy N."/>
            <person name="Sisk P."/>
            <person name="Stolte C."/>
            <person name="Sykes S."/>
            <person name="Yandava C."/>
            <person name="Wortman J."/>
            <person name="Nusbaum C."/>
            <person name="Birren B."/>
        </authorList>
    </citation>
    <scope>NUCLEOTIDE SEQUENCE</scope>
    <source>
        <strain evidence="3">ATCC 64411</strain>
    </source>
</reference>
<name>A0A0C4DRV2_MAGP6</name>
<dbReference type="OMA" id="VLPEHLC"/>
<evidence type="ECO:0000313" key="3">
    <source>
        <dbReference type="EMBL" id="KLU83565.1"/>
    </source>
</evidence>
<dbReference type="PANTHER" id="PTHR30399">
    <property type="entry name" value="UNCHARACTERIZED PROTEIN YGJP"/>
    <property type="match status" value="1"/>
</dbReference>
<reference evidence="4" key="5">
    <citation type="submission" date="2015-06" db="UniProtKB">
        <authorList>
            <consortium name="EnsemblFungi"/>
        </authorList>
    </citation>
    <scope>IDENTIFICATION</scope>
    <source>
        <strain evidence="4">ATCC 64411</strain>
    </source>
</reference>
<feature type="compositionally biased region" description="Polar residues" evidence="1">
    <location>
        <begin position="447"/>
        <end position="471"/>
    </location>
</feature>
<dbReference type="Pfam" id="PF08325">
    <property type="entry name" value="WLM"/>
    <property type="match status" value="1"/>
</dbReference>
<keyword evidence="5" id="KW-1185">Reference proteome</keyword>
<dbReference type="VEuPathDB" id="FungiDB:MAPG_02619"/>
<dbReference type="InterPro" id="IPR053136">
    <property type="entry name" value="UTP_pyrophosphatase-like"/>
</dbReference>
<dbReference type="PROSITE" id="PS51397">
    <property type="entry name" value="WLM"/>
    <property type="match status" value="1"/>
</dbReference>
<reference evidence="3" key="2">
    <citation type="submission" date="2010-05" db="EMBL/GenBank/DDBJ databases">
        <title>The Genome Sequence of Magnaporthe poae strain ATCC 64411.</title>
        <authorList>
            <consortium name="The Broad Institute Genome Sequencing Platform"/>
            <consortium name="Broad Institute Genome Sequencing Center for Infectious Disease"/>
            <person name="Ma L.-J."/>
            <person name="Dead R."/>
            <person name="Young S."/>
            <person name="Zeng Q."/>
            <person name="Koehrsen M."/>
            <person name="Alvarado L."/>
            <person name="Berlin A."/>
            <person name="Chapman S.B."/>
            <person name="Chen Z."/>
            <person name="Freedman E."/>
            <person name="Gellesch M."/>
            <person name="Goldberg J."/>
            <person name="Griggs A."/>
            <person name="Gujja S."/>
            <person name="Heilman E.R."/>
            <person name="Heiman D."/>
            <person name="Hepburn T."/>
            <person name="Howarth C."/>
            <person name="Jen D."/>
            <person name="Larson L."/>
            <person name="Mehta T."/>
            <person name="Neiman D."/>
            <person name="Pearson M."/>
            <person name="Roberts A."/>
            <person name="Saif S."/>
            <person name="Shea T."/>
            <person name="Shenoy N."/>
            <person name="Sisk P."/>
            <person name="Stolte C."/>
            <person name="Sykes S."/>
            <person name="Walk T."/>
            <person name="White J."/>
            <person name="Yandava C."/>
            <person name="Haas B."/>
            <person name="Nusbaum C."/>
            <person name="Birren B."/>
        </authorList>
    </citation>
    <scope>NUCLEOTIDE SEQUENCE</scope>
    <source>
        <strain evidence="3">ATCC 64411</strain>
    </source>
</reference>
<dbReference type="OrthoDB" id="447842at2759"/>
<evidence type="ECO:0000313" key="5">
    <source>
        <dbReference type="Proteomes" id="UP000011715"/>
    </source>
</evidence>
<evidence type="ECO:0000313" key="4">
    <source>
        <dbReference type="EnsemblFungi" id="MAPG_02619T0"/>
    </source>
</evidence>
<protein>
    <submittedName>
        <fullName evidence="3">WLM domain-containing protein</fullName>
    </submittedName>
</protein>
<sequence>MPIGIQRLNARRSQPNPNIIFIKPLKGADEAIAQDFLERIAAQCLPIMKEHCISVMSLEEYEPNAEFVGRNFNAGEVIQLVLKARFTGRWLPFEYVQMVMMHELAHCKQMNHSRAFWAVRNQYAEQVRQLWARGYTGEGIWGRGTLLTTGSWEANTVMPDEPLPEHLCGGTYRSRRRGKRKAKQPELSYQERKERRILKKFGANGVALGEDQAVKAELEKGKRTAAKPRVAGSKRGRELRAAAALARFDQLKQPKLEFKPKGGPDEKEALGAKKETEENGVARVKTEADVSAAVDAESTNVGIKEEDISTASESETEDEGEEDYHEIKTEPGLPDAVDIDGKTMRDGKGRGMVKVCEDENPDDEAAKQELAELRSSFAQKTARRNEPPVEVLAKPGGPIRTKADAKRKTATQDMGPLPAAKESKAATDDQLISGPATPVRLEKARDLSSSTSLKTPAPSAASTERSAQPRSSPGVCSVCSFVNEAPALCCGVCSNVLDPAKDKRAWRCSGDACAGSGYVNAGDRGICGVCGSRRST</sequence>
<dbReference type="Gene3D" id="3.30.2010.10">
    <property type="entry name" value="Metalloproteases ('zincins'), catalytic domain"/>
    <property type="match status" value="1"/>
</dbReference>
<gene>
    <name evidence="3" type="ORF">MAPG_02619</name>
</gene>
<dbReference type="EMBL" id="ADBL01000644">
    <property type="status" value="NOT_ANNOTATED_CDS"/>
    <property type="molecule type" value="Genomic_DNA"/>
</dbReference>
<feature type="compositionally biased region" description="Basic and acidic residues" evidence="1">
    <location>
        <begin position="339"/>
        <end position="349"/>
    </location>
</feature>
<dbReference type="eggNOG" id="KOG4842">
    <property type="taxonomic scope" value="Eukaryota"/>
</dbReference>
<feature type="compositionally biased region" description="Acidic residues" evidence="1">
    <location>
        <begin position="314"/>
        <end position="324"/>
    </location>
</feature>
<dbReference type="AlphaFoldDB" id="A0A0C4DRV2"/>
<dbReference type="EMBL" id="GL876967">
    <property type="protein sequence ID" value="KLU83565.1"/>
    <property type="molecule type" value="Genomic_DNA"/>
</dbReference>
<dbReference type="InterPro" id="IPR013536">
    <property type="entry name" value="WLM_dom"/>
</dbReference>
<proteinExistence type="predicted"/>
<dbReference type="PANTHER" id="PTHR30399:SF1">
    <property type="entry name" value="UTP PYROPHOSPHATASE"/>
    <property type="match status" value="1"/>
</dbReference>
<feature type="domain" description="WLM" evidence="2">
    <location>
        <begin position="10"/>
        <end position="249"/>
    </location>
</feature>
<feature type="compositionally biased region" description="Basic and acidic residues" evidence="1">
    <location>
        <begin position="256"/>
        <end position="277"/>
    </location>
</feature>
<reference evidence="4" key="4">
    <citation type="journal article" date="2015" name="G3 (Bethesda)">
        <title>Genome sequences of three phytopathogenic species of the Magnaporthaceae family of fungi.</title>
        <authorList>
            <person name="Okagaki L.H."/>
            <person name="Nunes C.C."/>
            <person name="Sailsbery J."/>
            <person name="Clay B."/>
            <person name="Brown D."/>
            <person name="John T."/>
            <person name="Oh Y."/>
            <person name="Young N."/>
            <person name="Fitzgerald M."/>
            <person name="Haas B.J."/>
            <person name="Zeng Q."/>
            <person name="Young S."/>
            <person name="Adiconis X."/>
            <person name="Fan L."/>
            <person name="Levin J.Z."/>
            <person name="Mitchell T.K."/>
            <person name="Okubara P.A."/>
            <person name="Farman M.L."/>
            <person name="Kohn L.M."/>
            <person name="Birren B."/>
            <person name="Ma L.-J."/>
            <person name="Dean R.A."/>
        </authorList>
    </citation>
    <scope>NUCLEOTIDE SEQUENCE</scope>
    <source>
        <strain evidence="4">ATCC 64411 / 73-15</strain>
    </source>
</reference>